<dbReference type="InterPro" id="IPR014153">
    <property type="entry name" value="Ds_break_AddB"/>
</dbReference>
<dbReference type="Gene3D" id="3.90.320.10">
    <property type="match status" value="1"/>
</dbReference>
<reference evidence="2 3" key="1">
    <citation type="submission" date="2019-12" db="EMBL/GenBank/DDBJ databases">
        <title>Litoreibacter badius sp. nov., a novel bacteriochlorophyll a-containing bacterium in the genus Litoreibacter.</title>
        <authorList>
            <person name="Kanamuro M."/>
            <person name="Takabe Y."/>
            <person name="Mori K."/>
            <person name="Takaichi S."/>
            <person name="Hanada S."/>
        </authorList>
    </citation>
    <scope>NUCLEOTIDE SEQUENCE [LARGE SCALE GENOMIC DNA]</scope>
    <source>
        <strain evidence="2 3">K6</strain>
    </source>
</reference>
<protein>
    <submittedName>
        <fullName evidence="2">Double-strand break repair protein AddB</fullName>
    </submittedName>
</protein>
<gene>
    <name evidence="2" type="ORF">KIN_18460</name>
</gene>
<dbReference type="InterPro" id="IPR038726">
    <property type="entry name" value="PDDEXK_AddAB-type"/>
</dbReference>
<organism evidence="2 3">
    <name type="scientific">Litoreibacter roseus</name>
    <dbReference type="NCBI Taxonomy" id="2601869"/>
    <lineage>
        <taxon>Bacteria</taxon>
        <taxon>Pseudomonadati</taxon>
        <taxon>Pseudomonadota</taxon>
        <taxon>Alphaproteobacteria</taxon>
        <taxon>Rhodobacterales</taxon>
        <taxon>Roseobacteraceae</taxon>
        <taxon>Litoreibacter</taxon>
    </lineage>
</organism>
<dbReference type="AlphaFoldDB" id="A0A6N6JHS3"/>
<dbReference type="SUPFAM" id="SSF52540">
    <property type="entry name" value="P-loop containing nucleoside triphosphate hydrolases"/>
    <property type="match status" value="1"/>
</dbReference>
<proteinExistence type="predicted"/>
<dbReference type="InterPro" id="IPR011604">
    <property type="entry name" value="PDDEXK-like_dom_sf"/>
</dbReference>
<dbReference type="InterPro" id="IPR027417">
    <property type="entry name" value="P-loop_NTPase"/>
</dbReference>
<comment type="caution">
    <text evidence="2">The sequence shown here is derived from an EMBL/GenBank/DDBJ whole genome shotgun (WGS) entry which is preliminary data.</text>
</comment>
<name>A0A6N6JHS3_9RHOB</name>
<dbReference type="OrthoDB" id="9780606at2"/>
<evidence type="ECO:0000259" key="1">
    <source>
        <dbReference type="Pfam" id="PF12705"/>
    </source>
</evidence>
<dbReference type="RefSeq" id="WP_159806216.1">
    <property type="nucleotide sequence ID" value="NZ_BLJE01000002.1"/>
</dbReference>
<feature type="domain" description="PD-(D/E)XK endonuclease-like" evidence="1">
    <location>
        <begin position="716"/>
        <end position="939"/>
    </location>
</feature>
<dbReference type="EMBL" id="BLJE01000002">
    <property type="protein sequence ID" value="GFE64772.1"/>
    <property type="molecule type" value="Genomic_DNA"/>
</dbReference>
<dbReference type="Proteomes" id="UP000436822">
    <property type="component" value="Unassembled WGS sequence"/>
</dbReference>
<dbReference type="NCBIfam" id="TIGR02786">
    <property type="entry name" value="addB_alphas"/>
    <property type="match status" value="1"/>
</dbReference>
<sequence>MFESSDTPRLFGVAPGVDFPANVADGLKERLADTPPHAMAKVELFVNTTRMRRRIVALFQQGGACFLPKIRLITDLANDPTARITAEPVDPLRRRLELARLVKRLIEKAPDLAAEDSAYDLADSLATLMDEMQGEGVSFDVLKSLDVEQHSAHWARSLTFLEIVGDLLSDTTAMDTEERQRVVVEEKIAEWEVRAPNHPIIIAGSTGSRGTTNLLMQAVSRLPKGAVILPGYDFDLPSAIWDRLMAPAPGTLSLEDHPQFRFAALLKSLGLQNRDVPAWHDHKPHSPARNQLISLALRPAPVTDSWLTDGKKLTELPNATSNLSLIEAKTPRAEAVTIALRLRQAVEDNQLAAVITSDRTLTRQITAALQRWGIVPDDSGGIPLAQTAPGRLLRQTADIMMRPLTSETFLALLKHPLVSRVDRSTHLLRTRDLELQAIRGKMAFPNRAAVLKWAEQRRDDPDATRWVDSVFNCIDALHVAQTTPMTDLASRHIQVTEELTRDAEETPALWGKASGETARDVMQSLRDAADAAGDMTATDYTQILGRVLSGAEARDPVNFHPGVMIWGTLEARVQGADLVILAGLNDGVWPETPPPDPWLNRQMRQNAGLLLPERRIGLSAHDFQQAVAAKEVWLTRSVRDAEAETVPSRWINRLCNLLEGIPGGDEMTGAEALQHMRGRGNDWLAKAAELERPKTTIPPARRPAPRPPVAVRPTKLSVTRIETLIRDPYAIYAQRILKLRALDPLSLSPDAPLRGQAIHTVLQEFVSETRDDLSKLNVDTLMNTADRVFSETVPWPATRAMWRAHLSRVAHWFLTTEAERQQEARPTRFEEDGRFYIDEIAFELHGRADRIDLDPLGAAYIYDYKTGSVPSNKQMEHFNKQVPLLALIATKGGFPGLPPHVARAGYIGLGAKPDERIFDVDSDELDSARTGLVRLIAAYQTRSQGYASRRAMETVSFSNDFDTLARFGEWDVTDPPAPVDVGP</sequence>
<evidence type="ECO:0000313" key="2">
    <source>
        <dbReference type="EMBL" id="GFE64772.1"/>
    </source>
</evidence>
<accession>A0A6N6JHS3</accession>
<dbReference type="Pfam" id="PF12705">
    <property type="entry name" value="PDDEXK_1"/>
    <property type="match status" value="1"/>
</dbReference>
<evidence type="ECO:0000313" key="3">
    <source>
        <dbReference type="Proteomes" id="UP000436822"/>
    </source>
</evidence>
<keyword evidence="3" id="KW-1185">Reference proteome</keyword>